<dbReference type="AlphaFoldDB" id="A0A410RY69"/>
<accession>A0A410RY69</accession>
<organism evidence="2 3">
    <name type="scientific">Corallococcus coralloides</name>
    <name type="common">Myxococcus coralloides</name>
    <dbReference type="NCBI Taxonomy" id="184914"/>
    <lineage>
        <taxon>Bacteria</taxon>
        <taxon>Pseudomonadati</taxon>
        <taxon>Myxococcota</taxon>
        <taxon>Myxococcia</taxon>
        <taxon>Myxococcales</taxon>
        <taxon>Cystobacterineae</taxon>
        <taxon>Myxococcaceae</taxon>
        <taxon>Corallococcus</taxon>
    </lineage>
</organism>
<dbReference type="RefSeq" id="WP_120591495.1">
    <property type="nucleotide sequence ID" value="NZ_CP034669.1"/>
</dbReference>
<evidence type="ECO:0000313" key="1">
    <source>
        <dbReference type="EMBL" id="QAT86887.1"/>
    </source>
</evidence>
<evidence type="ECO:0000313" key="3">
    <source>
        <dbReference type="Proteomes" id="UP000288758"/>
    </source>
</evidence>
<evidence type="ECO:0000313" key="2">
    <source>
        <dbReference type="EMBL" id="QAT86889.1"/>
    </source>
</evidence>
<gene>
    <name evidence="1" type="ORF">EJ065_5353</name>
    <name evidence="2" type="ORF">EJ065_5355</name>
</gene>
<protein>
    <submittedName>
        <fullName evidence="2">Uncharacterized protein</fullName>
    </submittedName>
</protein>
<dbReference type="Proteomes" id="UP000288758">
    <property type="component" value="Chromosome"/>
</dbReference>
<proteinExistence type="predicted"/>
<reference evidence="2 3" key="1">
    <citation type="submission" date="2018-12" db="EMBL/GenBank/DDBJ databases">
        <title>Complete Genome Sequence of the Corallopyronin A producing Myxobacterium Corallococcus coralloides B035.</title>
        <authorList>
            <person name="Bouhired S.M."/>
            <person name="Rupp O."/>
            <person name="Blom J."/>
            <person name="Schaeberle T.F."/>
            <person name="Kehraus S."/>
            <person name="Schiefer A."/>
            <person name="Pfarr K."/>
            <person name="Goesmann A."/>
            <person name="Hoerauf A."/>
            <person name="Koenig G.M."/>
        </authorList>
    </citation>
    <scope>NUCLEOTIDE SEQUENCE [LARGE SCALE GENOMIC DNA]</scope>
    <source>
        <strain evidence="2 3">B035</strain>
    </source>
</reference>
<dbReference type="EMBL" id="CP034669">
    <property type="protein sequence ID" value="QAT86889.1"/>
    <property type="molecule type" value="Genomic_DNA"/>
</dbReference>
<name>A0A410RY69_CORCK</name>
<sequence>MTITAAANNSLNSALSTSGGLSALEKQSLSGLDKGSPEYKRAEAQLLLQKLQETVSFISNMMKKKNEIAMATIGNLR</sequence>
<dbReference type="EMBL" id="CP034669">
    <property type="protein sequence ID" value="QAT86887.1"/>
    <property type="molecule type" value="Genomic_DNA"/>
</dbReference>